<dbReference type="Pfam" id="PF00109">
    <property type="entry name" value="ketoacyl-synt"/>
    <property type="match status" value="1"/>
</dbReference>
<dbReference type="EMBL" id="MLAA01000008">
    <property type="protein sequence ID" value="OOF70740.1"/>
    <property type="molecule type" value="Genomic_DNA"/>
</dbReference>
<sequence length="319" mass="35445">MAAYINSSCCLSAKSCQQRRVFQFGQTNELPYFSVFGEPLLNLPALYQLFEAQIEQCITQAGWSKRDLVDIPIFLGSTAYLMSDCEYRFAHQQDLSDDPSITGIGRYLSQKFGSRVFNFATSCTSSAQAIGYAVKMIEQGKYEKILVLGFETFNQFTFEHFQAMGLLAQNTGEKGIVLGEGIGCIALSNQVSDCRIFGVANLTDSCSLTNNSESALARLISKILCQSKCLGTEISAIKPHMVGGSFDEVELLLLEKHFPNRPHFLPKKQLGHTLGASGVLEIGWLMEHLHKNELEQSMLVLNYFLGFAGSNIGWILQWK</sequence>
<name>A0ABX3KYM1_9PAST</name>
<comment type="similarity">
    <text evidence="1">Belongs to the thiolase-like superfamily. Beta-ketoacyl-ACP synthases family.</text>
</comment>
<evidence type="ECO:0000259" key="3">
    <source>
        <dbReference type="Pfam" id="PF02801"/>
    </source>
</evidence>
<dbReference type="InterPro" id="IPR016039">
    <property type="entry name" value="Thiolase-like"/>
</dbReference>
<evidence type="ECO:0000313" key="4">
    <source>
        <dbReference type="EMBL" id="OOF70740.1"/>
    </source>
</evidence>
<organism evidence="4 5">
    <name type="scientific">Rodentibacter caecimuris</name>
    <dbReference type="NCBI Taxonomy" id="1796644"/>
    <lineage>
        <taxon>Bacteria</taxon>
        <taxon>Pseudomonadati</taxon>
        <taxon>Pseudomonadota</taxon>
        <taxon>Gammaproteobacteria</taxon>
        <taxon>Pasteurellales</taxon>
        <taxon>Pasteurellaceae</taxon>
        <taxon>Rodentibacter</taxon>
    </lineage>
</organism>
<dbReference type="Pfam" id="PF02801">
    <property type="entry name" value="Ketoacyl-synt_C"/>
    <property type="match status" value="1"/>
</dbReference>
<proteinExistence type="inferred from homology"/>
<dbReference type="InterPro" id="IPR014030">
    <property type="entry name" value="Ketoacyl_synth_N"/>
</dbReference>
<protein>
    <recommendedName>
        <fullName evidence="6">Beta-ketoacyl synthase</fullName>
    </recommendedName>
</protein>
<reference evidence="4 5" key="1">
    <citation type="submission" date="2016-10" db="EMBL/GenBank/DDBJ databases">
        <title>Rodentibacter gen. nov. and new species.</title>
        <authorList>
            <person name="Christensen H."/>
        </authorList>
    </citation>
    <scope>NUCLEOTIDE SEQUENCE [LARGE SCALE GENOMIC DNA]</scope>
    <source>
        <strain evidence="4 5">1998236014</strain>
    </source>
</reference>
<dbReference type="SUPFAM" id="SSF53901">
    <property type="entry name" value="Thiolase-like"/>
    <property type="match status" value="1"/>
</dbReference>
<evidence type="ECO:0000313" key="5">
    <source>
        <dbReference type="Proteomes" id="UP000188820"/>
    </source>
</evidence>
<dbReference type="Proteomes" id="UP000188820">
    <property type="component" value="Unassembled WGS sequence"/>
</dbReference>
<feature type="domain" description="Beta-ketoacyl synthase-like N-terminal" evidence="2">
    <location>
        <begin position="54"/>
        <end position="188"/>
    </location>
</feature>
<keyword evidence="1" id="KW-0808">Transferase</keyword>
<evidence type="ECO:0008006" key="6">
    <source>
        <dbReference type="Google" id="ProtNLM"/>
    </source>
</evidence>
<comment type="caution">
    <text evidence="4">The sequence shown here is derived from an EMBL/GenBank/DDBJ whole genome shotgun (WGS) entry which is preliminary data.</text>
</comment>
<dbReference type="RefSeq" id="WP_077462678.1">
    <property type="nucleotide sequence ID" value="NZ_MLAA01000008.1"/>
</dbReference>
<feature type="domain" description="Beta-ketoacyl synthase C-terminal" evidence="3">
    <location>
        <begin position="204"/>
        <end position="292"/>
    </location>
</feature>
<gene>
    <name evidence="4" type="ORF">BKG89_02835</name>
</gene>
<dbReference type="InterPro" id="IPR014031">
    <property type="entry name" value="Ketoacyl_synth_C"/>
</dbReference>
<accession>A0ABX3KYM1</accession>
<keyword evidence="5" id="KW-1185">Reference proteome</keyword>
<evidence type="ECO:0000256" key="1">
    <source>
        <dbReference type="RuleBase" id="RU003694"/>
    </source>
</evidence>
<dbReference type="Gene3D" id="3.40.47.10">
    <property type="match status" value="1"/>
</dbReference>
<evidence type="ECO:0000259" key="2">
    <source>
        <dbReference type="Pfam" id="PF00109"/>
    </source>
</evidence>